<dbReference type="EMBL" id="CP089982">
    <property type="protein sequence ID" value="WXA95806.1"/>
    <property type="molecule type" value="Genomic_DNA"/>
</dbReference>
<organism evidence="1 2">
    <name type="scientific">Pendulispora brunnea</name>
    <dbReference type="NCBI Taxonomy" id="2905690"/>
    <lineage>
        <taxon>Bacteria</taxon>
        <taxon>Pseudomonadati</taxon>
        <taxon>Myxococcota</taxon>
        <taxon>Myxococcia</taxon>
        <taxon>Myxococcales</taxon>
        <taxon>Sorangiineae</taxon>
        <taxon>Pendulisporaceae</taxon>
        <taxon>Pendulispora</taxon>
    </lineage>
</organism>
<evidence type="ECO:0000313" key="2">
    <source>
        <dbReference type="Proteomes" id="UP001379533"/>
    </source>
</evidence>
<proteinExistence type="predicted"/>
<evidence type="ECO:0000313" key="1">
    <source>
        <dbReference type="EMBL" id="WXA95806.1"/>
    </source>
</evidence>
<dbReference type="Proteomes" id="UP001379533">
    <property type="component" value="Chromosome"/>
</dbReference>
<name>A0ABZ2KAU8_9BACT</name>
<sequence>MSTGGSLASSSDPSVYEFNPDPFWWMAADIYGRDREGTAYAFPYKEENGKWKFDPSAAKRGIRVLELGFGTYLPTNEKVLVLDMGARLFVGAFMLEFTWDNFHEAAQGVGEEDTELNWKRLHIGPNLLGAKSKEVELYGILGASVMGLKGLEGLWAADVGVQARAYPFRPFMFYGSTLVSFFEKGPPVFDLLFQTGVSVGRLDLRVGVRAIKQEPEQSFFGPAANVAVRL</sequence>
<gene>
    <name evidence="1" type="ORF">LZC95_02995</name>
</gene>
<dbReference type="RefSeq" id="WP_394846416.1">
    <property type="nucleotide sequence ID" value="NZ_CP089982.1"/>
</dbReference>
<reference evidence="1 2" key="1">
    <citation type="submission" date="2021-12" db="EMBL/GenBank/DDBJ databases">
        <title>Discovery of the Pendulisporaceae a myxobacterial family with distinct sporulation behavior and unique specialized metabolism.</title>
        <authorList>
            <person name="Garcia R."/>
            <person name="Popoff A."/>
            <person name="Bader C.D."/>
            <person name="Loehr J."/>
            <person name="Walesch S."/>
            <person name="Walt C."/>
            <person name="Boldt J."/>
            <person name="Bunk B."/>
            <person name="Haeckl F.J.F.P.J."/>
            <person name="Gunesch A.P."/>
            <person name="Birkelbach J."/>
            <person name="Nuebel U."/>
            <person name="Pietschmann T."/>
            <person name="Bach T."/>
            <person name="Mueller R."/>
        </authorList>
    </citation>
    <scope>NUCLEOTIDE SEQUENCE [LARGE SCALE GENOMIC DNA]</scope>
    <source>
        <strain evidence="1 2">MSr12523</strain>
    </source>
</reference>
<accession>A0ABZ2KAU8</accession>
<keyword evidence="2" id="KW-1185">Reference proteome</keyword>
<protein>
    <submittedName>
        <fullName evidence="1">Uncharacterized protein</fullName>
    </submittedName>
</protein>